<dbReference type="Proteomes" id="UP001066276">
    <property type="component" value="Chromosome 4_2"/>
</dbReference>
<keyword evidence="3" id="KW-1185">Reference proteome</keyword>
<sequence>MLRPPCPQRIRKVGRRGTIARQGLQPTVAGTKRSKAPDPSAVRPAGAKPHTAEETMEGASGQKALLNPGVRDARAITLGRSQCPAMIEGSVPAQRPLLPASCPAPKKSVERAVGEGRWGRSVQGSSVAKLHASIRVLVAGNGDPTRRPGSQELARHPRPTHSKVLRRRATKQLRAPTLALHEGSCVAGGPR</sequence>
<protein>
    <submittedName>
        <fullName evidence="2">Uncharacterized protein</fullName>
    </submittedName>
</protein>
<evidence type="ECO:0000256" key="1">
    <source>
        <dbReference type="SAM" id="MobiDB-lite"/>
    </source>
</evidence>
<evidence type="ECO:0000313" key="3">
    <source>
        <dbReference type="Proteomes" id="UP001066276"/>
    </source>
</evidence>
<dbReference type="AlphaFoldDB" id="A0AAV7SHP5"/>
<gene>
    <name evidence="2" type="ORF">NDU88_004069</name>
</gene>
<evidence type="ECO:0000313" key="2">
    <source>
        <dbReference type="EMBL" id="KAJ1163613.1"/>
    </source>
</evidence>
<proteinExistence type="predicted"/>
<reference evidence="2" key="1">
    <citation type="journal article" date="2022" name="bioRxiv">
        <title>Sequencing and chromosome-scale assembly of the giantPleurodeles waltlgenome.</title>
        <authorList>
            <person name="Brown T."/>
            <person name="Elewa A."/>
            <person name="Iarovenko S."/>
            <person name="Subramanian E."/>
            <person name="Araus A.J."/>
            <person name="Petzold A."/>
            <person name="Susuki M."/>
            <person name="Suzuki K.-i.T."/>
            <person name="Hayashi T."/>
            <person name="Toyoda A."/>
            <person name="Oliveira C."/>
            <person name="Osipova E."/>
            <person name="Leigh N.D."/>
            <person name="Simon A."/>
            <person name="Yun M.H."/>
        </authorList>
    </citation>
    <scope>NUCLEOTIDE SEQUENCE</scope>
    <source>
        <strain evidence="2">20211129_DDA</strain>
        <tissue evidence="2">Liver</tissue>
    </source>
</reference>
<feature type="region of interest" description="Disordered" evidence="1">
    <location>
        <begin position="139"/>
        <end position="191"/>
    </location>
</feature>
<feature type="region of interest" description="Disordered" evidence="1">
    <location>
        <begin position="1"/>
        <end position="66"/>
    </location>
</feature>
<comment type="caution">
    <text evidence="2">The sequence shown here is derived from an EMBL/GenBank/DDBJ whole genome shotgun (WGS) entry which is preliminary data.</text>
</comment>
<accession>A0AAV7SHP5</accession>
<name>A0AAV7SHP5_PLEWA</name>
<organism evidence="2 3">
    <name type="scientific">Pleurodeles waltl</name>
    <name type="common">Iberian ribbed newt</name>
    <dbReference type="NCBI Taxonomy" id="8319"/>
    <lineage>
        <taxon>Eukaryota</taxon>
        <taxon>Metazoa</taxon>
        <taxon>Chordata</taxon>
        <taxon>Craniata</taxon>
        <taxon>Vertebrata</taxon>
        <taxon>Euteleostomi</taxon>
        <taxon>Amphibia</taxon>
        <taxon>Batrachia</taxon>
        <taxon>Caudata</taxon>
        <taxon>Salamandroidea</taxon>
        <taxon>Salamandridae</taxon>
        <taxon>Pleurodelinae</taxon>
        <taxon>Pleurodeles</taxon>
    </lineage>
</organism>
<dbReference type="EMBL" id="JANPWB010000008">
    <property type="protein sequence ID" value="KAJ1163613.1"/>
    <property type="molecule type" value="Genomic_DNA"/>
</dbReference>
<feature type="compositionally biased region" description="Basic residues" evidence="1">
    <location>
        <begin position="156"/>
        <end position="171"/>
    </location>
</feature>